<accession>A0ABW2KNJ1</accession>
<evidence type="ECO:0000313" key="3">
    <source>
        <dbReference type="Proteomes" id="UP001596540"/>
    </source>
</evidence>
<gene>
    <name evidence="2" type="ORF">ACFQRF_24855</name>
</gene>
<proteinExistence type="predicted"/>
<keyword evidence="2" id="KW-0378">Hydrolase</keyword>
<dbReference type="Pfam" id="PF00561">
    <property type="entry name" value="Abhydrolase_1"/>
    <property type="match status" value="1"/>
</dbReference>
<dbReference type="Gene3D" id="3.40.50.1820">
    <property type="entry name" value="alpha/beta hydrolase"/>
    <property type="match status" value="1"/>
</dbReference>
<dbReference type="GO" id="GO:0016787">
    <property type="term" value="F:hydrolase activity"/>
    <property type="evidence" value="ECO:0007669"/>
    <property type="project" value="UniProtKB-KW"/>
</dbReference>
<dbReference type="InterPro" id="IPR050471">
    <property type="entry name" value="AB_hydrolase"/>
</dbReference>
<reference evidence="3" key="1">
    <citation type="journal article" date="2019" name="Int. J. Syst. Evol. Microbiol.">
        <title>The Global Catalogue of Microorganisms (GCM) 10K type strain sequencing project: providing services to taxonomists for standard genome sequencing and annotation.</title>
        <authorList>
            <consortium name="The Broad Institute Genomics Platform"/>
            <consortium name="The Broad Institute Genome Sequencing Center for Infectious Disease"/>
            <person name="Wu L."/>
            <person name="Ma J."/>
        </authorList>
    </citation>
    <scope>NUCLEOTIDE SEQUENCE [LARGE SCALE GENOMIC DNA]</scope>
    <source>
        <strain evidence="3">CGMCC 4.7382</strain>
    </source>
</reference>
<dbReference type="EMBL" id="JBHTBH010000014">
    <property type="protein sequence ID" value="MFC7330970.1"/>
    <property type="molecule type" value="Genomic_DNA"/>
</dbReference>
<feature type="domain" description="AB hydrolase-1" evidence="1">
    <location>
        <begin position="24"/>
        <end position="274"/>
    </location>
</feature>
<evidence type="ECO:0000313" key="2">
    <source>
        <dbReference type="EMBL" id="MFC7330970.1"/>
    </source>
</evidence>
<organism evidence="2 3">
    <name type="scientific">Marinactinospora rubrisoli</name>
    <dbReference type="NCBI Taxonomy" id="2715399"/>
    <lineage>
        <taxon>Bacteria</taxon>
        <taxon>Bacillati</taxon>
        <taxon>Actinomycetota</taxon>
        <taxon>Actinomycetes</taxon>
        <taxon>Streptosporangiales</taxon>
        <taxon>Nocardiopsidaceae</taxon>
        <taxon>Marinactinospora</taxon>
    </lineage>
</organism>
<dbReference type="InterPro" id="IPR029058">
    <property type="entry name" value="AB_hydrolase_fold"/>
</dbReference>
<dbReference type="RefSeq" id="WP_379873603.1">
    <property type="nucleotide sequence ID" value="NZ_JBHTBH010000014.1"/>
</dbReference>
<comment type="caution">
    <text evidence="2">The sequence shown here is derived from an EMBL/GenBank/DDBJ whole genome shotgun (WGS) entry which is preliminary data.</text>
</comment>
<sequence length="295" mass="31962">MTERTIPAGDVKLWSEATGDPRHPTLLLIMGGNLSAMGWPRELVDLLAAGGLHVIRYDHRDTGRSTHRDFTRHPYGFDELAADAIAVLDAWEIPAAHVAGLSMGATIAQLIALDHPDRLRTLTLMLGGALDVDFDANIEHALAGTPAPDGLPLPTRRFLDMLALPPAADRDTELDRRVTKWRMLAGDELPFDPDEVRRWEQADIDHSGSIHEPTAHHMLTLPPLTRGAELTRVTAPTLVIQAGADPIAPAPHGRHLADLIPGSRLLEVPGMGHALTSAVHPVLADAITTHAHRHP</sequence>
<dbReference type="PANTHER" id="PTHR43433:SF5">
    <property type="entry name" value="AB HYDROLASE-1 DOMAIN-CONTAINING PROTEIN"/>
    <property type="match status" value="1"/>
</dbReference>
<protein>
    <submittedName>
        <fullName evidence="2">Alpha/beta fold hydrolase</fullName>
    </submittedName>
</protein>
<name>A0ABW2KNJ1_9ACTN</name>
<dbReference type="SUPFAM" id="SSF53474">
    <property type="entry name" value="alpha/beta-Hydrolases"/>
    <property type="match status" value="1"/>
</dbReference>
<dbReference type="Proteomes" id="UP001596540">
    <property type="component" value="Unassembled WGS sequence"/>
</dbReference>
<dbReference type="PANTHER" id="PTHR43433">
    <property type="entry name" value="HYDROLASE, ALPHA/BETA FOLD FAMILY PROTEIN"/>
    <property type="match status" value="1"/>
</dbReference>
<evidence type="ECO:0000259" key="1">
    <source>
        <dbReference type="Pfam" id="PF00561"/>
    </source>
</evidence>
<keyword evidence="3" id="KW-1185">Reference proteome</keyword>
<dbReference type="InterPro" id="IPR000073">
    <property type="entry name" value="AB_hydrolase_1"/>
</dbReference>